<dbReference type="PANTHER" id="PTHR42918:SF15">
    <property type="entry name" value="LYSINE--TRNA LIGASE, CHLOROPLASTIC_MITOCHONDRIAL"/>
    <property type="match status" value="1"/>
</dbReference>
<keyword evidence="5 13" id="KW-0436">Ligase</keyword>
<feature type="binding site" evidence="13">
    <location>
        <position position="418"/>
    </location>
    <ligand>
        <name>Mg(2+)</name>
        <dbReference type="ChEBI" id="CHEBI:18420"/>
        <label>1</label>
    </ligand>
</feature>
<evidence type="ECO:0000259" key="15">
    <source>
        <dbReference type="PROSITE" id="PS50862"/>
    </source>
</evidence>
<feature type="binding site" evidence="13">
    <location>
        <position position="418"/>
    </location>
    <ligand>
        <name>Mg(2+)</name>
        <dbReference type="ChEBI" id="CHEBI:18420"/>
        <label>2</label>
    </ligand>
</feature>
<evidence type="ECO:0000256" key="13">
    <source>
        <dbReference type="HAMAP-Rule" id="MF_00252"/>
    </source>
</evidence>
<proteinExistence type="inferred from homology"/>
<accession>A0A5S4ZPC9</accession>
<dbReference type="PROSITE" id="PS50862">
    <property type="entry name" value="AA_TRNA_LIGASE_II"/>
    <property type="match status" value="1"/>
</dbReference>
<dbReference type="PRINTS" id="PR00982">
    <property type="entry name" value="TRNASYNTHLYS"/>
</dbReference>
<dbReference type="GO" id="GO:0000049">
    <property type="term" value="F:tRNA binding"/>
    <property type="evidence" value="ECO:0007669"/>
    <property type="project" value="TreeGrafter"/>
</dbReference>
<dbReference type="InterPro" id="IPR018149">
    <property type="entry name" value="Lys-tRNA-synth_II_C"/>
</dbReference>
<dbReference type="NCBIfam" id="TIGR00499">
    <property type="entry name" value="lysS_bact"/>
    <property type="match status" value="1"/>
</dbReference>
<evidence type="ECO:0000256" key="5">
    <source>
        <dbReference type="ARBA" id="ARBA00022598"/>
    </source>
</evidence>
<dbReference type="Pfam" id="PF00152">
    <property type="entry name" value="tRNA-synt_2"/>
    <property type="match status" value="1"/>
</dbReference>
<dbReference type="FunFam" id="2.40.50.140:FF:000024">
    <property type="entry name" value="Lysine--tRNA ligase"/>
    <property type="match status" value="1"/>
</dbReference>
<keyword evidence="6 13" id="KW-0479">Metal-binding</keyword>
<dbReference type="GO" id="GO:0004824">
    <property type="term" value="F:lysine-tRNA ligase activity"/>
    <property type="evidence" value="ECO:0007669"/>
    <property type="project" value="UniProtKB-UniRule"/>
</dbReference>
<dbReference type="SUPFAM" id="SSF50249">
    <property type="entry name" value="Nucleic acid-binding proteins"/>
    <property type="match status" value="1"/>
</dbReference>
<dbReference type="Proteomes" id="UP000323166">
    <property type="component" value="Unassembled WGS sequence"/>
</dbReference>
<name>A0A5S4ZPC9_9FIRM</name>
<dbReference type="InterPro" id="IPR044136">
    <property type="entry name" value="Lys-tRNA-ligase_II_N"/>
</dbReference>
<evidence type="ECO:0000256" key="2">
    <source>
        <dbReference type="ARBA" id="ARBA00008226"/>
    </source>
</evidence>
<gene>
    <name evidence="13" type="primary">lysS</name>
    <name evidence="16" type="ORF">LX24_02298</name>
</gene>
<dbReference type="InterPro" id="IPR045864">
    <property type="entry name" value="aa-tRNA-synth_II/BPL/LPL"/>
</dbReference>
<dbReference type="FunFam" id="3.30.930.10:FF:000001">
    <property type="entry name" value="Lysine--tRNA ligase"/>
    <property type="match status" value="1"/>
</dbReference>
<feature type="domain" description="Aminoacyl-transfer RNA synthetases class-II family profile" evidence="15">
    <location>
        <begin position="184"/>
        <end position="499"/>
    </location>
</feature>
<comment type="catalytic activity">
    <reaction evidence="12 13 14">
        <text>tRNA(Lys) + L-lysine + ATP = L-lysyl-tRNA(Lys) + AMP + diphosphate</text>
        <dbReference type="Rhea" id="RHEA:20792"/>
        <dbReference type="Rhea" id="RHEA-COMP:9696"/>
        <dbReference type="Rhea" id="RHEA-COMP:9697"/>
        <dbReference type="ChEBI" id="CHEBI:30616"/>
        <dbReference type="ChEBI" id="CHEBI:32551"/>
        <dbReference type="ChEBI" id="CHEBI:33019"/>
        <dbReference type="ChEBI" id="CHEBI:78442"/>
        <dbReference type="ChEBI" id="CHEBI:78529"/>
        <dbReference type="ChEBI" id="CHEBI:456215"/>
        <dbReference type="EC" id="6.1.1.6"/>
    </reaction>
</comment>
<evidence type="ECO:0000256" key="7">
    <source>
        <dbReference type="ARBA" id="ARBA00022741"/>
    </source>
</evidence>
<evidence type="ECO:0000313" key="17">
    <source>
        <dbReference type="Proteomes" id="UP000323166"/>
    </source>
</evidence>
<evidence type="ECO:0000256" key="4">
    <source>
        <dbReference type="ARBA" id="ARBA00022490"/>
    </source>
</evidence>
<evidence type="ECO:0000256" key="11">
    <source>
        <dbReference type="ARBA" id="ARBA00023146"/>
    </source>
</evidence>
<dbReference type="Pfam" id="PF01336">
    <property type="entry name" value="tRNA_anti-codon"/>
    <property type="match status" value="1"/>
</dbReference>
<keyword evidence="7 13" id="KW-0547">Nucleotide-binding</keyword>
<keyword evidence="10 13" id="KW-0648">Protein biosynthesis</keyword>
<comment type="caution">
    <text evidence="16">The sequence shown here is derived from an EMBL/GenBank/DDBJ whole genome shotgun (WGS) entry which is preliminary data.</text>
</comment>
<keyword evidence="11 13" id="KW-0030">Aminoacyl-tRNA synthetase</keyword>
<dbReference type="InterPro" id="IPR002313">
    <property type="entry name" value="Lys-tRNA-ligase_II"/>
</dbReference>
<reference evidence="16 17" key="1">
    <citation type="submission" date="2019-07" db="EMBL/GenBank/DDBJ databases">
        <title>Genomic Encyclopedia of Type Strains, Phase I: the one thousand microbial genomes (KMG-I) project.</title>
        <authorList>
            <person name="Kyrpides N."/>
        </authorList>
    </citation>
    <scope>NUCLEOTIDE SEQUENCE [LARGE SCALE GENOMIC DNA]</scope>
    <source>
        <strain evidence="16 17">DSM 6562</strain>
    </source>
</reference>
<keyword evidence="9 13" id="KW-0460">Magnesium</keyword>
<evidence type="ECO:0000256" key="12">
    <source>
        <dbReference type="ARBA" id="ARBA00048573"/>
    </source>
</evidence>
<evidence type="ECO:0000256" key="6">
    <source>
        <dbReference type="ARBA" id="ARBA00022723"/>
    </source>
</evidence>
<organism evidence="16 17">
    <name type="scientific">Desulfallas thermosapovorans DSM 6562</name>
    <dbReference type="NCBI Taxonomy" id="1121431"/>
    <lineage>
        <taxon>Bacteria</taxon>
        <taxon>Bacillati</taxon>
        <taxon>Bacillota</taxon>
        <taxon>Clostridia</taxon>
        <taxon>Eubacteriales</taxon>
        <taxon>Desulfallaceae</taxon>
        <taxon>Desulfallas</taxon>
    </lineage>
</organism>
<keyword evidence="8 13" id="KW-0067">ATP-binding</keyword>
<dbReference type="HAMAP" id="MF_00252">
    <property type="entry name" value="Lys_tRNA_synth_class2"/>
    <property type="match status" value="1"/>
</dbReference>
<dbReference type="EMBL" id="VNHM01000013">
    <property type="protein sequence ID" value="TYO94640.1"/>
    <property type="molecule type" value="Genomic_DNA"/>
</dbReference>
<dbReference type="EC" id="6.1.1.6" evidence="13"/>
<dbReference type="Gene3D" id="3.30.930.10">
    <property type="entry name" value="Bira Bifunctional Protein, Domain 2"/>
    <property type="match status" value="1"/>
</dbReference>
<dbReference type="AlphaFoldDB" id="A0A5S4ZPC9"/>
<dbReference type="PIRSF" id="PIRSF039101">
    <property type="entry name" value="LysRS2"/>
    <property type="match status" value="1"/>
</dbReference>
<dbReference type="GO" id="GO:0005829">
    <property type="term" value="C:cytosol"/>
    <property type="evidence" value="ECO:0007669"/>
    <property type="project" value="TreeGrafter"/>
</dbReference>
<dbReference type="GO" id="GO:0016740">
    <property type="term" value="F:transferase activity"/>
    <property type="evidence" value="ECO:0007669"/>
    <property type="project" value="UniProtKB-ARBA"/>
</dbReference>
<keyword evidence="4 13" id="KW-0963">Cytoplasm</keyword>
<dbReference type="GO" id="GO:0006430">
    <property type="term" value="P:lysyl-tRNA aminoacylation"/>
    <property type="evidence" value="ECO:0007669"/>
    <property type="project" value="UniProtKB-UniRule"/>
</dbReference>
<sequence length="504" mass="57470">MSSDKTNQNRVSPSQTEDINELIRVRLAKLAEFKEQGLEPYGGKYERSHTARQILDDFEGFENRQVSLAGRVMAKRGHGKAGFANIQDSTGQIQIYARLNDVGEQAYDLFTKLDIGDIVGVTGKVFKTRMGEITLAVQTLRLLSKSLRPLPEKWHGLRDVELRYRQRYVDLIVNPEVRESFVKRSKIIKAIRGYLDRLGFLEVETPMMHAIAGGAAARPFITHHNTLDMDLFLRIAPELYLKRLLVGGFERVYEINRNFRNEGISTKHNPEFTMLELYQAYADYNDMMDLAEDLICTVAEQVLGTNVVRYGDVDINLAKPWARVPMLEAVKKYSGVDFESLRTGDEAYAAVQHLPVAVERGESWGSILNKVFEETVEPNLIQPTFIYDYPLDISPLAKKKEDRPDLTYRFELFIYGREMANAFSELNDPLDQKERFLSQLEKRRAGDDEAHMMDEDYINALEYGMPPAGGLGIGIDRLVMILTNAASIRDVILFPLMKPRENQG</sequence>
<evidence type="ECO:0000256" key="14">
    <source>
        <dbReference type="RuleBase" id="RU000336"/>
    </source>
</evidence>
<evidence type="ECO:0000313" key="16">
    <source>
        <dbReference type="EMBL" id="TYO94640.1"/>
    </source>
</evidence>
<evidence type="ECO:0000256" key="8">
    <source>
        <dbReference type="ARBA" id="ARBA00022840"/>
    </source>
</evidence>
<dbReference type="InterPro" id="IPR012340">
    <property type="entry name" value="NA-bd_OB-fold"/>
</dbReference>
<comment type="cofactor">
    <cofactor evidence="13 14">
        <name>Mg(2+)</name>
        <dbReference type="ChEBI" id="CHEBI:18420"/>
    </cofactor>
    <text evidence="13 14">Binds 3 Mg(2+) ions per subunit.</text>
</comment>
<evidence type="ECO:0000256" key="10">
    <source>
        <dbReference type="ARBA" id="ARBA00022917"/>
    </source>
</evidence>
<dbReference type="InterPro" id="IPR004365">
    <property type="entry name" value="NA-bd_OB_tRNA"/>
</dbReference>
<comment type="subcellular location">
    <subcellularLocation>
        <location evidence="1 13">Cytoplasm</location>
    </subcellularLocation>
</comment>
<keyword evidence="17" id="KW-1185">Reference proteome</keyword>
<protein>
    <recommendedName>
        <fullName evidence="13">Lysine--tRNA ligase</fullName>
        <ecNumber evidence="13">6.1.1.6</ecNumber>
    </recommendedName>
    <alternativeName>
        <fullName evidence="13">Lysyl-tRNA synthetase</fullName>
        <shortName evidence="13">LysRS</shortName>
    </alternativeName>
</protein>
<dbReference type="InterPro" id="IPR034762">
    <property type="entry name" value="Lys-tRNA-ligase_II_bac/euk"/>
</dbReference>
<dbReference type="RefSeq" id="WP_166512275.1">
    <property type="nucleotide sequence ID" value="NZ_VNHM01000013.1"/>
</dbReference>
<evidence type="ECO:0000256" key="3">
    <source>
        <dbReference type="ARBA" id="ARBA00011738"/>
    </source>
</evidence>
<feature type="binding site" evidence="13">
    <location>
        <position position="411"/>
    </location>
    <ligand>
        <name>Mg(2+)</name>
        <dbReference type="ChEBI" id="CHEBI:18420"/>
        <label>1</label>
    </ligand>
</feature>
<dbReference type="GO" id="GO:0005524">
    <property type="term" value="F:ATP binding"/>
    <property type="evidence" value="ECO:0007669"/>
    <property type="project" value="UniProtKB-UniRule"/>
</dbReference>
<dbReference type="NCBIfam" id="NF001756">
    <property type="entry name" value="PRK00484.1"/>
    <property type="match status" value="1"/>
</dbReference>
<dbReference type="InterPro" id="IPR006195">
    <property type="entry name" value="aa-tRNA-synth_II"/>
</dbReference>
<comment type="similarity">
    <text evidence="2 13">Belongs to the class-II aminoacyl-tRNA synthetase family.</text>
</comment>
<dbReference type="CDD" id="cd04322">
    <property type="entry name" value="LysRS_N"/>
    <property type="match status" value="1"/>
</dbReference>
<evidence type="ECO:0000256" key="9">
    <source>
        <dbReference type="ARBA" id="ARBA00022842"/>
    </source>
</evidence>
<dbReference type="SUPFAM" id="SSF55681">
    <property type="entry name" value="Class II aaRS and biotin synthetases"/>
    <property type="match status" value="1"/>
</dbReference>
<evidence type="ECO:0000256" key="1">
    <source>
        <dbReference type="ARBA" id="ARBA00004496"/>
    </source>
</evidence>
<comment type="subunit">
    <text evidence="3 13">Homodimer.</text>
</comment>
<dbReference type="InterPro" id="IPR004364">
    <property type="entry name" value="Aa-tRNA-synt_II"/>
</dbReference>
<dbReference type="Gene3D" id="2.40.50.140">
    <property type="entry name" value="Nucleic acid-binding proteins"/>
    <property type="match status" value="1"/>
</dbReference>
<dbReference type="GO" id="GO:0140096">
    <property type="term" value="F:catalytic activity, acting on a protein"/>
    <property type="evidence" value="ECO:0007669"/>
    <property type="project" value="UniProtKB-ARBA"/>
</dbReference>
<dbReference type="GO" id="GO:0000287">
    <property type="term" value="F:magnesium ion binding"/>
    <property type="evidence" value="ECO:0007669"/>
    <property type="project" value="UniProtKB-UniRule"/>
</dbReference>
<dbReference type="CDD" id="cd00775">
    <property type="entry name" value="LysRS_core"/>
    <property type="match status" value="1"/>
</dbReference>
<dbReference type="PANTHER" id="PTHR42918">
    <property type="entry name" value="LYSYL-TRNA SYNTHETASE"/>
    <property type="match status" value="1"/>
</dbReference>